<feature type="non-terminal residue" evidence="2">
    <location>
        <position position="173"/>
    </location>
</feature>
<reference evidence="2" key="1">
    <citation type="submission" date="2023-10" db="EMBL/GenBank/DDBJ databases">
        <title>Genome assembly of Pristionchus species.</title>
        <authorList>
            <person name="Yoshida K."/>
            <person name="Sommer R.J."/>
        </authorList>
    </citation>
    <scope>NUCLEOTIDE SEQUENCE</scope>
    <source>
        <strain evidence="2">RS0144</strain>
    </source>
</reference>
<dbReference type="InterPro" id="IPR020189">
    <property type="entry name" value="IF5A_C"/>
</dbReference>
<evidence type="ECO:0000313" key="2">
    <source>
        <dbReference type="EMBL" id="GMS99788.1"/>
    </source>
</evidence>
<sequence>MDKDELNFDRSEEDIIAEARANGDDHYIKPLSWLKIGDLMKINDRPCKVTELASRNKKHGMAMYIAGVDLFTGDKRETCIYHSCRICYTPSCEDGIVTIPLVGSREYLVINLTFKGALTLLDEETNEDKDDVELPAGALGEQIREAANTDDVIVTVLRGCGEEGIIKFRRKEE</sequence>
<evidence type="ECO:0000259" key="1">
    <source>
        <dbReference type="SMART" id="SM01376"/>
    </source>
</evidence>
<dbReference type="GO" id="GO:0045905">
    <property type="term" value="P:positive regulation of translational termination"/>
    <property type="evidence" value="ECO:0007669"/>
    <property type="project" value="InterPro"/>
</dbReference>
<feature type="domain" description="Translation initiation factor 5A C-terminal" evidence="1">
    <location>
        <begin position="101"/>
        <end position="169"/>
    </location>
</feature>
<protein>
    <recommendedName>
        <fullName evidence="1">Translation initiation factor 5A C-terminal domain-containing protein</fullName>
    </recommendedName>
</protein>
<proteinExistence type="predicted"/>
<dbReference type="InterPro" id="IPR048670">
    <property type="entry name" value="IF5A-like_N"/>
</dbReference>
<name>A0AAV5U023_9BILA</name>
<dbReference type="InterPro" id="IPR012340">
    <property type="entry name" value="NA-bd_OB-fold"/>
</dbReference>
<dbReference type="PANTHER" id="PTHR11673">
    <property type="entry name" value="TRANSLATION INITIATION FACTOR 5A FAMILY MEMBER"/>
    <property type="match status" value="1"/>
</dbReference>
<dbReference type="Gene3D" id="2.40.50.140">
    <property type="entry name" value="Nucleic acid-binding proteins"/>
    <property type="match status" value="1"/>
</dbReference>
<dbReference type="GO" id="GO:0043022">
    <property type="term" value="F:ribosome binding"/>
    <property type="evidence" value="ECO:0007669"/>
    <property type="project" value="InterPro"/>
</dbReference>
<dbReference type="SUPFAM" id="SSF50249">
    <property type="entry name" value="Nucleic acid-binding proteins"/>
    <property type="match status" value="1"/>
</dbReference>
<dbReference type="Proteomes" id="UP001432027">
    <property type="component" value="Unassembled WGS sequence"/>
</dbReference>
<dbReference type="InterPro" id="IPR008991">
    <property type="entry name" value="Translation_prot_SH3-like_sf"/>
</dbReference>
<dbReference type="Gene3D" id="2.30.30.30">
    <property type="match status" value="1"/>
</dbReference>
<dbReference type="SUPFAM" id="SSF50104">
    <property type="entry name" value="Translation proteins SH3-like domain"/>
    <property type="match status" value="1"/>
</dbReference>
<comment type="caution">
    <text evidence="2">The sequence shown here is derived from an EMBL/GenBank/DDBJ whole genome shotgun (WGS) entry which is preliminary data.</text>
</comment>
<dbReference type="Pfam" id="PF01287">
    <property type="entry name" value="eIF-5a"/>
    <property type="match status" value="1"/>
</dbReference>
<organism evidence="2 3">
    <name type="scientific">Pristionchus entomophagus</name>
    <dbReference type="NCBI Taxonomy" id="358040"/>
    <lineage>
        <taxon>Eukaryota</taxon>
        <taxon>Metazoa</taxon>
        <taxon>Ecdysozoa</taxon>
        <taxon>Nematoda</taxon>
        <taxon>Chromadorea</taxon>
        <taxon>Rhabditida</taxon>
        <taxon>Rhabditina</taxon>
        <taxon>Diplogasteromorpha</taxon>
        <taxon>Diplogasteroidea</taxon>
        <taxon>Neodiplogasteridae</taxon>
        <taxon>Pristionchus</taxon>
    </lineage>
</organism>
<dbReference type="GO" id="GO:0045901">
    <property type="term" value="P:positive regulation of translational elongation"/>
    <property type="evidence" value="ECO:0007669"/>
    <property type="project" value="InterPro"/>
</dbReference>
<dbReference type="GO" id="GO:0003723">
    <property type="term" value="F:RNA binding"/>
    <property type="evidence" value="ECO:0007669"/>
    <property type="project" value="InterPro"/>
</dbReference>
<dbReference type="EMBL" id="BTSX01000005">
    <property type="protein sequence ID" value="GMS99788.1"/>
    <property type="molecule type" value="Genomic_DNA"/>
</dbReference>
<dbReference type="GO" id="GO:0003746">
    <property type="term" value="F:translation elongation factor activity"/>
    <property type="evidence" value="ECO:0007669"/>
    <property type="project" value="InterPro"/>
</dbReference>
<dbReference type="Pfam" id="PF21485">
    <property type="entry name" value="IF5A-like_N"/>
    <property type="match status" value="1"/>
</dbReference>
<dbReference type="SMART" id="SM01376">
    <property type="entry name" value="eIF-5a"/>
    <property type="match status" value="1"/>
</dbReference>
<dbReference type="InterPro" id="IPR014722">
    <property type="entry name" value="Rib_uL2_dom2"/>
</dbReference>
<gene>
    <name evidence="2" type="ORF">PENTCL1PPCAC_21963</name>
</gene>
<dbReference type="AlphaFoldDB" id="A0AAV5U023"/>
<evidence type="ECO:0000313" key="3">
    <source>
        <dbReference type="Proteomes" id="UP001432027"/>
    </source>
</evidence>
<accession>A0AAV5U023</accession>
<dbReference type="InterPro" id="IPR001884">
    <property type="entry name" value="IF5A-like"/>
</dbReference>
<keyword evidence="3" id="KW-1185">Reference proteome</keyword>